<dbReference type="AlphaFoldDB" id="A0A0R3MZ02"/>
<gene>
    <name evidence="1" type="ORF">CQ14_33460</name>
</gene>
<organism evidence="1 2">
    <name type="scientific">Bradyrhizobium lablabi</name>
    <dbReference type="NCBI Taxonomy" id="722472"/>
    <lineage>
        <taxon>Bacteria</taxon>
        <taxon>Pseudomonadati</taxon>
        <taxon>Pseudomonadota</taxon>
        <taxon>Alphaproteobacteria</taxon>
        <taxon>Hyphomicrobiales</taxon>
        <taxon>Nitrobacteraceae</taxon>
        <taxon>Bradyrhizobium</taxon>
    </lineage>
</organism>
<evidence type="ECO:0000313" key="2">
    <source>
        <dbReference type="Proteomes" id="UP000051660"/>
    </source>
</evidence>
<comment type="caution">
    <text evidence="1">The sequence shown here is derived from an EMBL/GenBank/DDBJ whole genome shotgun (WGS) entry which is preliminary data.</text>
</comment>
<reference evidence="1 2" key="1">
    <citation type="submission" date="2014-03" db="EMBL/GenBank/DDBJ databases">
        <title>Bradyrhizobium valentinum sp. nov., isolated from effective nodules of Lupinus mariae-josephae, a lupine endemic of basic-lime soils in Eastern Spain.</title>
        <authorList>
            <person name="Duran D."/>
            <person name="Rey L."/>
            <person name="Navarro A."/>
            <person name="Busquets A."/>
            <person name="Imperial J."/>
            <person name="Ruiz-Argueso T."/>
        </authorList>
    </citation>
    <scope>NUCLEOTIDE SEQUENCE [LARGE SCALE GENOMIC DNA]</scope>
    <source>
        <strain evidence="1 2">CCBAU 23086</strain>
    </source>
</reference>
<accession>A0A0R3MZ02</accession>
<proteinExistence type="predicted"/>
<name>A0A0R3MZ02_9BRAD</name>
<sequence>MTEYRPGARIYLYPCGGPGAKHPFTQGTFRDLEAEKIVPVPGMRLDFYCDDGNDKGERDYLLFVGVIDRIPETDEWYAVIDGDRFWHESDVQPDNP</sequence>
<evidence type="ECO:0000313" key="1">
    <source>
        <dbReference type="EMBL" id="KRR23165.1"/>
    </source>
</evidence>
<dbReference type="RefSeq" id="WP_057859064.1">
    <property type="nucleotide sequence ID" value="NZ_LLYB01000070.1"/>
</dbReference>
<dbReference type="Proteomes" id="UP000051660">
    <property type="component" value="Unassembled WGS sequence"/>
</dbReference>
<protein>
    <submittedName>
        <fullName evidence="1">Uncharacterized protein</fullName>
    </submittedName>
</protein>
<dbReference type="EMBL" id="LLYB01000070">
    <property type="protein sequence ID" value="KRR23165.1"/>
    <property type="molecule type" value="Genomic_DNA"/>
</dbReference>
<dbReference type="OrthoDB" id="9982696at2"/>